<reference evidence="2 3" key="1">
    <citation type="submission" date="2024-01" db="EMBL/GenBank/DDBJ databases">
        <title>A telomere-to-telomere, gap-free genome of sweet tea (Lithocarpus litseifolius).</title>
        <authorList>
            <person name="Zhou J."/>
        </authorList>
    </citation>
    <scope>NUCLEOTIDE SEQUENCE [LARGE SCALE GENOMIC DNA]</scope>
    <source>
        <strain evidence="2">Zhou-2022a</strain>
        <tissue evidence="2">Leaf</tissue>
    </source>
</reference>
<evidence type="ECO:0000313" key="3">
    <source>
        <dbReference type="Proteomes" id="UP001459277"/>
    </source>
</evidence>
<dbReference type="EMBL" id="JAZDWU010000011">
    <property type="protein sequence ID" value="KAK9986840.1"/>
    <property type="molecule type" value="Genomic_DNA"/>
</dbReference>
<accession>A0AAW2BLH7</accession>
<dbReference type="InterPro" id="IPR002156">
    <property type="entry name" value="RNaseH_domain"/>
</dbReference>
<feature type="domain" description="RNase H type-1" evidence="1">
    <location>
        <begin position="136"/>
        <end position="188"/>
    </location>
</feature>
<dbReference type="Pfam" id="PF13456">
    <property type="entry name" value="RVT_3"/>
    <property type="match status" value="1"/>
</dbReference>
<dbReference type="Proteomes" id="UP001459277">
    <property type="component" value="Unassembled WGS sequence"/>
</dbReference>
<sequence>MVSNKESITATAIAYFEDIYTTTYPTNADEVTNLIPTKSCPINILAEINDVVDVALRILEAGTSNDLEIFFVTAWSIWYNRNQVAHEAHGLPSAQIWDAAQRALNDYNVAATVNLLRQQPSEIGWCAALANMHKINVDGATSEDGRPLSVGVVIRDCRGMVVAASAKLLPAQYGVEVTEALAVEEGVLLA</sequence>
<dbReference type="GO" id="GO:0003676">
    <property type="term" value="F:nucleic acid binding"/>
    <property type="evidence" value="ECO:0007669"/>
    <property type="project" value="InterPro"/>
</dbReference>
<keyword evidence="3" id="KW-1185">Reference proteome</keyword>
<organism evidence="2 3">
    <name type="scientific">Lithocarpus litseifolius</name>
    <dbReference type="NCBI Taxonomy" id="425828"/>
    <lineage>
        <taxon>Eukaryota</taxon>
        <taxon>Viridiplantae</taxon>
        <taxon>Streptophyta</taxon>
        <taxon>Embryophyta</taxon>
        <taxon>Tracheophyta</taxon>
        <taxon>Spermatophyta</taxon>
        <taxon>Magnoliopsida</taxon>
        <taxon>eudicotyledons</taxon>
        <taxon>Gunneridae</taxon>
        <taxon>Pentapetalae</taxon>
        <taxon>rosids</taxon>
        <taxon>fabids</taxon>
        <taxon>Fagales</taxon>
        <taxon>Fagaceae</taxon>
        <taxon>Lithocarpus</taxon>
    </lineage>
</organism>
<comment type="caution">
    <text evidence="2">The sequence shown here is derived from an EMBL/GenBank/DDBJ whole genome shotgun (WGS) entry which is preliminary data.</text>
</comment>
<name>A0AAW2BLH7_9ROSI</name>
<protein>
    <recommendedName>
        <fullName evidence="1">RNase H type-1 domain-containing protein</fullName>
    </recommendedName>
</protein>
<gene>
    <name evidence="2" type="ORF">SO802_031791</name>
</gene>
<dbReference type="AlphaFoldDB" id="A0AAW2BLH7"/>
<evidence type="ECO:0000259" key="1">
    <source>
        <dbReference type="Pfam" id="PF13456"/>
    </source>
</evidence>
<proteinExistence type="predicted"/>
<dbReference type="GO" id="GO:0004523">
    <property type="term" value="F:RNA-DNA hybrid ribonuclease activity"/>
    <property type="evidence" value="ECO:0007669"/>
    <property type="project" value="InterPro"/>
</dbReference>
<dbReference type="PANTHER" id="PTHR47074:SF11">
    <property type="entry name" value="REVERSE TRANSCRIPTASE-LIKE PROTEIN"/>
    <property type="match status" value="1"/>
</dbReference>
<dbReference type="InterPro" id="IPR052929">
    <property type="entry name" value="RNase_H-like_EbsB-rel"/>
</dbReference>
<evidence type="ECO:0000313" key="2">
    <source>
        <dbReference type="EMBL" id="KAK9986840.1"/>
    </source>
</evidence>
<dbReference type="PANTHER" id="PTHR47074">
    <property type="entry name" value="BNAC02G40300D PROTEIN"/>
    <property type="match status" value="1"/>
</dbReference>